<comment type="catalytic activity">
    <reaction evidence="6">
        <text>D-fructose + ATP = D-fructose 6-phosphate + ADP + H(+)</text>
        <dbReference type="Rhea" id="RHEA:16125"/>
        <dbReference type="ChEBI" id="CHEBI:15378"/>
        <dbReference type="ChEBI" id="CHEBI:30616"/>
        <dbReference type="ChEBI" id="CHEBI:37721"/>
        <dbReference type="ChEBI" id="CHEBI:61527"/>
        <dbReference type="ChEBI" id="CHEBI:456216"/>
        <dbReference type="EC" id="2.7.1.4"/>
    </reaction>
</comment>
<dbReference type="InterPro" id="IPR043129">
    <property type="entry name" value="ATPase_NBD"/>
</dbReference>
<reference evidence="7 8" key="1">
    <citation type="submission" date="2017-05" db="EMBL/GenBank/DDBJ databases">
        <authorList>
            <person name="Varghese N."/>
            <person name="Submissions S."/>
        </authorList>
    </citation>
    <scope>NUCLEOTIDE SEQUENCE [LARGE SCALE GENOMIC DNA]</scope>
    <source>
        <strain evidence="7 8">DSM 21342</strain>
    </source>
</reference>
<keyword evidence="4" id="KW-0460">Magnesium</keyword>
<protein>
    <recommendedName>
        <fullName evidence="5">fructokinase</fullName>
        <ecNumber evidence="5">2.7.1.4</ecNumber>
    </recommendedName>
</protein>
<dbReference type="SUPFAM" id="SSF53067">
    <property type="entry name" value="Actin-like ATPase domain"/>
    <property type="match status" value="1"/>
</dbReference>
<name>A0A521DJH2_9SPHI</name>
<organism evidence="7 8">
    <name type="scientific">Solitalea koreensis</name>
    <dbReference type="NCBI Taxonomy" id="543615"/>
    <lineage>
        <taxon>Bacteria</taxon>
        <taxon>Pseudomonadati</taxon>
        <taxon>Bacteroidota</taxon>
        <taxon>Sphingobacteriia</taxon>
        <taxon>Sphingobacteriales</taxon>
        <taxon>Sphingobacteriaceae</taxon>
        <taxon>Solitalea</taxon>
    </lineage>
</organism>
<keyword evidence="7" id="KW-0413">Isomerase</keyword>
<dbReference type="GO" id="GO:0046872">
    <property type="term" value="F:metal ion binding"/>
    <property type="evidence" value="ECO:0007669"/>
    <property type="project" value="UniProtKB-KW"/>
</dbReference>
<dbReference type="InterPro" id="IPR051804">
    <property type="entry name" value="Carb_Metab_Reg_Kinase/Isom"/>
</dbReference>
<dbReference type="Proteomes" id="UP000315971">
    <property type="component" value="Unassembled WGS sequence"/>
</dbReference>
<evidence type="ECO:0000256" key="2">
    <source>
        <dbReference type="ARBA" id="ARBA00022723"/>
    </source>
</evidence>
<dbReference type="GO" id="GO:0016853">
    <property type="term" value="F:isomerase activity"/>
    <property type="evidence" value="ECO:0007669"/>
    <property type="project" value="UniProtKB-KW"/>
</dbReference>
<evidence type="ECO:0000256" key="4">
    <source>
        <dbReference type="ARBA" id="ARBA00022842"/>
    </source>
</evidence>
<dbReference type="SUPFAM" id="SSF51182">
    <property type="entry name" value="RmlC-like cupins"/>
    <property type="match status" value="1"/>
</dbReference>
<dbReference type="EMBL" id="FXSZ01000007">
    <property type="protein sequence ID" value="SMO71732.1"/>
    <property type="molecule type" value="Genomic_DNA"/>
</dbReference>
<evidence type="ECO:0000256" key="5">
    <source>
        <dbReference type="ARBA" id="ARBA00038887"/>
    </source>
</evidence>
<dbReference type="PANTHER" id="PTHR42742">
    <property type="entry name" value="TRANSCRIPTIONAL REPRESSOR MPRA"/>
    <property type="match status" value="1"/>
</dbReference>
<dbReference type="RefSeq" id="WP_142604238.1">
    <property type="nucleotide sequence ID" value="NZ_FXSZ01000007.1"/>
</dbReference>
<dbReference type="OrthoDB" id="9808275at2"/>
<gene>
    <name evidence="7" type="ORF">SAMN06265350_10746</name>
</gene>
<keyword evidence="3" id="KW-0862">Zinc</keyword>
<dbReference type="Pfam" id="PF00480">
    <property type="entry name" value="ROK"/>
    <property type="match status" value="1"/>
</dbReference>
<comment type="cofactor">
    <cofactor evidence="1">
        <name>Mg(2+)</name>
        <dbReference type="ChEBI" id="CHEBI:18420"/>
    </cofactor>
</comment>
<dbReference type="CDD" id="cd07010">
    <property type="entry name" value="cupin_PMI_type_I_N_bac"/>
    <property type="match status" value="1"/>
</dbReference>
<keyword evidence="8" id="KW-1185">Reference proteome</keyword>
<dbReference type="Gene3D" id="3.30.420.40">
    <property type="match status" value="2"/>
</dbReference>
<dbReference type="EC" id="2.7.1.4" evidence="5"/>
<evidence type="ECO:0000313" key="8">
    <source>
        <dbReference type="Proteomes" id="UP000315971"/>
    </source>
</evidence>
<dbReference type="AlphaFoldDB" id="A0A521DJH2"/>
<dbReference type="CDD" id="cd23763">
    <property type="entry name" value="ASKHA_ATPase_ROK"/>
    <property type="match status" value="1"/>
</dbReference>
<keyword evidence="2" id="KW-0479">Metal-binding</keyword>
<proteinExistence type="predicted"/>
<evidence type="ECO:0000256" key="3">
    <source>
        <dbReference type="ARBA" id="ARBA00022833"/>
    </source>
</evidence>
<dbReference type="PANTHER" id="PTHR42742:SF3">
    <property type="entry name" value="FRUCTOKINASE"/>
    <property type="match status" value="1"/>
</dbReference>
<dbReference type="Gene3D" id="2.60.120.10">
    <property type="entry name" value="Jelly Rolls"/>
    <property type="match status" value="1"/>
</dbReference>
<dbReference type="InterPro" id="IPR011051">
    <property type="entry name" value="RmlC_Cupin_sf"/>
</dbReference>
<evidence type="ECO:0000313" key="7">
    <source>
        <dbReference type="EMBL" id="SMO71732.1"/>
    </source>
</evidence>
<dbReference type="GO" id="GO:0008865">
    <property type="term" value="F:fructokinase activity"/>
    <property type="evidence" value="ECO:0007669"/>
    <property type="project" value="UniProtKB-EC"/>
</dbReference>
<dbReference type="InterPro" id="IPR000600">
    <property type="entry name" value="ROK"/>
</dbReference>
<evidence type="ECO:0000256" key="6">
    <source>
        <dbReference type="ARBA" id="ARBA00048451"/>
    </source>
</evidence>
<evidence type="ECO:0000256" key="1">
    <source>
        <dbReference type="ARBA" id="ARBA00001946"/>
    </source>
</evidence>
<dbReference type="InterPro" id="IPR014710">
    <property type="entry name" value="RmlC-like_jellyroll"/>
</dbReference>
<accession>A0A521DJH2</accession>
<sequence length="890" mass="101081">MKNYNTIGVDVGGSHVSVTNIDTNQQGKTFLELIRKNIDAKDSAYEIVVNISDCIKEILHDKATVESVGIAFPGPFDYEKGVCAIANVGGKFENMFGIHMQQAMADFTGLTNAFFVFSNDAHCFAEGVYHRYQLESRKTVFLTLGTGFGSAFMENGVLLTQHPQLPAIGAFYDEPFLDAKADDCFSTRWFLSEYKKQTGKEIASVKEMIAADAEIAGSIFNQFGINLATFLFPWLQQFECDELIIGGNIAKASSLFEKSLKDGLAQMRQPINVVFCEDTEECILTGAAVIAERKNNMNKQNTNFLERKTTQPVLPVNAVESGNGYTIFPSFHSEFLVFTGFDALAQKICNEKTVVIDGFNGVLWENFRTHLHTELQKRNKKVFWYDVNTCLKTTEEIDAMISDNLKGNDPVFGKRYMGSLSDFFDKEKLEMLQPDASADLCILYGTGAALGNWDSHLVYVDVPKNEIQYRMRAGSVKNIGAVDLFDNAQMYKRAYFVEWPVLNKHKEELLSEIDSIVDEQRIHEITWMEGGDFRNTLTKMLEQPLRARPWFEAGVWGGNWMKKNIKGLNMDEVNYAWSFELITPENGIVIEGNQNLLEVSFDFLLFHNNTKLLGKAAQRFGTEFPIRFDFLDTFDGGNLSIQCHPRTAYIQENFGENFTQDETYYILDCEPGADVYLGFQEDINPVEFKSALLDAQNNGIEMQAEKYVQKFKANKHDLFLIPNGTIHASGKNNMVLEISSTPYIFTFKMYDWLRLGLNGQPRPINIEHAFENLYFERKGKMVQETLISQPTLIAEGRNYKQFQLPTHPEHFYAIERFEFTDEINVNTNNQCHICMLVEGNKVEVSVENKTDVFNYAETFVIPAATNKYSVKNNSVKKAMLVIAYVKDECC</sequence>